<keyword evidence="6" id="KW-1185">Reference proteome</keyword>
<dbReference type="InterPro" id="IPR038071">
    <property type="entry name" value="UROD/MetE-like_sf"/>
</dbReference>
<evidence type="ECO:0000256" key="2">
    <source>
        <dbReference type="ARBA" id="ARBA00022723"/>
    </source>
</evidence>
<dbReference type="CDD" id="cd03311">
    <property type="entry name" value="CIMS_C_terminal_like"/>
    <property type="match status" value="1"/>
</dbReference>
<dbReference type="Pfam" id="PF01717">
    <property type="entry name" value="Meth_synt_2"/>
    <property type="match status" value="1"/>
</dbReference>
<dbReference type="Gene3D" id="3.20.20.210">
    <property type="match status" value="1"/>
</dbReference>
<sequence length="355" mass="39390">MPIQPLTTQIVGSYTKPHWLARHLKMRALDGSWWRPDPEVLADAKHDAALLALYEQERAGLDLVNDGEAQRASYDRHFLRCLTGIDYDHPDKIITNSEVTTNETDPADLEEYFGHSATKARVVSEISWAGPLTVDELIFTKAHASRPIKANLIGPITLAGQVSDHAYGDEKALAIAIARALNQELRALQSAGADVLQIDEPYFHTRLSAARRFGKEAIEVLVQGIEIPVILHVCYGYALSHKVKSTSPTYPEALQILADCPIRGISLEYEQPKHNPDILRYCGSKHIVLGLLDLANREIETPEHVAARLQDTLAIVPPERLHPCSDCGMWYLPRPVAFGKISALVAGTNLVRQRI</sequence>
<comment type="caution">
    <text evidence="5">The sequence shown here is derived from an EMBL/GenBank/DDBJ whole genome shotgun (WGS) entry which is preliminary data.</text>
</comment>
<dbReference type="InterPro" id="IPR002629">
    <property type="entry name" value="Met_Synth_C/arc"/>
</dbReference>
<keyword evidence="2" id="KW-0479">Metal-binding</keyword>
<evidence type="ECO:0000256" key="1">
    <source>
        <dbReference type="ARBA" id="ARBA00001947"/>
    </source>
</evidence>
<evidence type="ECO:0000256" key="3">
    <source>
        <dbReference type="ARBA" id="ARBA00022833"/>
    </source>
</evidence>
<organism evidence="5 6">
    <name type="scientific">Mesorhizobium dulcispinae</name>
    <dbReference type="NCBI Taxonomy" id="3072316"/>
    <lineage>
        <taxon>Bacteria</taxon>
        <taxon>Pseudomonadati</taxon>
        <taxon>Pseudomonadota</taxon>
        <taxon>Alphaproteobacteria</taxon>
        <taxon>Hyphomicrobiales</taxon>
        <taxon>Phyllobacteriaceae</taxon>
        <taxon>Mesorhizobium</taxon>
    </lineage>
</organism>
<dbReference type="RefSeq" id="WP_320319012.1">
    <property type="nucleotide sequence ID" value="NZ_JAVIIX010000034.1"/>
</dbReference>
<proteinExistence type="predicted"/>
<evidence type="ECO:0000313" key="5">
    <source>
        <dbReference type="EMBL" id="MDX8476546.1"/>
    </source>
</evidence>
<name>A0ABU4XP72_9HYPH</name>
<accession>A0ABU4XP72</accession>
<gene>
    <name evidence="5" type="ORF">RFM27_31245</name>
</gene>
<evidence type="ECO:0000259" key="4">
    <source>
        <dbReference type="Pfam" id="PF01717"/>
    </source>
</evidence>
<reference evidence="5 6" key="1">
    <citation type="submission" date="2023-08" db="EMBL/GenBank/DDBJ databases">
        <title>Implementing the SeqCode for naming new Mesorhizobium species isolated from Vachellia karroo root nodules.</title>
        <authorList>
            <person name="Van Lill M."/>
        </authorList>
    </citation>
    <scope>NUCLEOTIDE SEQUENCE [LARGE SCALE GENOMIC DNA]</scope>
    <source>
        <strain evidence="5 6">VK23A</strain>
    </source>
</reference>
<dbReference type="PANTHER" id="PTHR30519">
    <property type="entry name" value="5-METHYLTETRAHYDROPTEROYLTRIGLUTAMATE--HOMOCYSTEINE METHYLTRANSFERASE"/>
    <property type="match status" value="1"/>
</dbReference>
<protein>
    <recommendedName>
        <fullName evidence="4">Cobalamin-independent methionine synthase MetE C-terminal/archaeal domain-containing protein</fullName>
    </recommendedName>
</protein>
<dbReference type="SUPFAM" id="SSF51726">
    <property type="entry name" value="UROD/MetE-like"/>
    <property type="match status" value="1"/>
</dbReference>
<dbReference type="EMBL" id="JAVIIZ010000036">
    <property type="protein sequence ID" value="MDX8476546.1"/>
    <property type="molecule type" value="Genomic_DNA"/>
</dbReference>
<keyword evidence="3" id="KW-0862">Zinc</keyword>
<dbReference type="Proteomes" id="UP001271780">
    <property type="component" value="Unassembled WGS sequence"/>
</dbReference>
<evidence type="ECO:0000313" key="6">
    <source>
        <dbReference type="Proteomes" id="UP001271780"/>
    </source>
</evidence>
<comment type="cofactor">
    <cofactor evidence="1">
        <name>Zn(2+)</name>
        <dbReference type="ChEBI" id="CHEBI:29105"/>
    </cofactor>
</comment>
<feature type="domain" description="Cobalamin-independent methionine synthase MetE C-terminal/archaeal" evidence="4">
    <location>
        <begin position="11"/>
        <end position="345"/>
    </location>
</feature>